<dbReference type="EMBL" id="CP121270">
    <property type="protein sequence ID" value="WFP23115.1"/>
    <property type="molecule type" value="Genomic_DNA"/>
</dbReference>
<name>A0AAX3T1X4_9ACTN</name>
<keyword evidence="3" id="KW-1185">Reference proteome</keyword>
<gene>
    <name evidence="1" type="ORF">L2299_21105</name>
    <name evidence="2" type="ORF">P9A14_13030</name>
</gene>
<dbReference type="Proteomes" id="UP001152308">
    <property type="component" value="Unassembled WGS sequence"/>
</dbReference>
<organism evidence="2 4">
    <name type="scientific">Gordonia hongkongensis</name>
    <dbReference type="NCBI Taxonomy" id="1701090"/>
    <lineage>
        <taxon>Bacteria</taxon>
        <taxon>Bacillati</taxon>
        <taxon>Actinomycetota</taxon>
        <taxon>Actinomycetes</taxon>
        <taxon>Mycobacteriales</taxon>
        <taxon>Gordoniaceae</taxon>
        <taxon>Gordonia</taxon>
    </lineage>
</organism>
<reference evidence="1" key="2">
    <citation type="submission" date="2022-01" db="EMBL/GenBank/DDBJ databases">
        <authorList>
            <person name="Sanchez-Suarez J."/>
            <person name="Villamil L."/>
            <person name="Diaz L.E."/>
        </authorList>
    </citation>
    <scope>NUCLEOTIDE SEQUENCE</scope>
    <source>
        <strain evidence="1">EUFUS-Z928</strain>
    </source>
</reference>
<evidence type="ECO:0008006" key="5">
    <source>
        <dbReference type="Google" id="ProtNLM"/>
    </source>
</evidence>
<dbReference type="EMBL" id="JAKJLQ010000025">
    <property type="protein sequence ID" value="MDF6103549.1"/>
    <property type="molecule type" value="Genomic_DNA"/>
</dbReference>
<reference evidence="2" key="3">
    <citation type="submission" date="2023-04" db="EMBL/GenBank/DDBJ databases">
        <title>Complete genome sequence of a phthalic acid esters degrading bacterial strain.</title>
        <authorList>
            <person name="Weng L."/>
            <person name="Jia Y."/>
            <person name="Ren L."/>
        </authorList>
    </citation>
    <scope>NUCLEOTIDE SEQUENCE</scope>
    <source>
        <strain evidence="2">RL-LY01</strain>
    </source>
</reference>
<protein>
    <recommendedName>
        <fullName evidence="5">ATP-dependent DNA ligase</fullName>
    </recommendedName>
</protein>
<dbReference type="Proteomes" id="UP001213504">
    <property type="component" value="Chromosome"/>
</dbReference>
<evidence type="ECO:0000313" key="2">
    <source>
        <dbReference type="EMBL" id="WFP23115.1"/>
    </source>
</evidence>
<evidence type="ECO:0000313" key="4">
    <source>
        <dbReference type="Proteomes" id="UP001213504"/>
    </source>
</evidence>
<accession>A0AAX3T1X4</accession>
<reference evidence="1" key="1">
    <citation type="journal article" date="2022" name="Data Brief">
        <title>Draft genome sequence data of Gordonia hongkongensis strain EUFUS-Z928 isolated from the octocoral Eunicea fusca.</title>
        <authorList>
            <person name="Sanchez-Suarez J."/>
            <person name="Diaz L."/>
            <person name="Melo-Bolivar J."/>
            <person name="Villamil L."/>
        </authorList>
    </citation>
    <scope>NUCLEOTIDE SEQUENCE</scope>
    <source>
        <strain evidence="1">EUFUS-Z928</strain>
    </source>
</reference>
<dbReference type="AlphaFoldDB" id="A0AAX3T1X4"/>
<evidence type="ECO:0000313" key="1">
    <source>
        <dbReference type="EMBL" id="MDF6103549.1"/>
    </source>
</evidence>
<proteinExistence type="predicted"/>
<evidence type="ECO:0000313" key="3">
    <source>
        <dbReference type="Proteomes" id="UP001152308"/>
    </source>
</evidence>
<sequence length="65" mass="7478">MADHDVRFSASRVRVAGIDFEFDVAIDGRTLGTLYVSEGNLQWRPKHGQKRIPISWKEFAEWAES</sequence>
<dbReference type="RefSeq" id="WP_055476435.1">
    <property type="nucleotide sequence ID" value="NZ_CBDRNE010000048.1"/>
</dbReference>